<feature type="domain" description="ABM" evidence="1">
    <location>
        <begin position="5"/>
        <end position="74"/>
    </location>
</feature>
<dbReference type="RefSeq" id="WP_344683647.1">
    <property type="nucleotide sequence ID" value="NZ_BAAAUX010000020.1"/>
</dbReference>
<comment type="caution">
    <text evidence="2">The sequence shown here is derived from an EMBL/GenBank/DDBJ whole genome shotgun (WGS) entry which is preliminary data.</text>
</comment>
<protein>
    <recommendedName>
        <fullName evidence="1">ABM domain-containing protein</fullName>
    </recommendedName>
</protein>
<name>A0ABN3VK37_9PSEU</name>
<dbReference type="InterPro" id="IPR007138">
    <property type="entry name" value="ABM_dom"/>
</dbReference>
<dbReference type="Pfam" id="PF03992">
    <property type="entry name" value="ABM"/>
    <property type="match status" value="1"/>
</dbReference>
<gene>
    <name evidence="2" type="ORF">GCM10010470_49930</name>
</gene>
<dbReference type="SUPFAM" id="SSF54909">
    <property type="entry name" value="Dimeric alpha+beta barrel"/>
    <property type="match status" value="1"/>
</dbReference>
<organism evidence="2 3">
    <name type="scientific">Saccharopolyspora taberi</name>
    <dbReference type="NCBI Taxonomy" id="60895"/>
    <lineage>
        <taxon>Bacteria</taxon>
        <taxon>Bacillati</taxon>
        <taxon>Actinomycetota</taxon>
        <taxon>Actinomycetes</taxon>
        <taxon>Pseudonocardiales</taxon>
        <taxon>Pseudonocardiaceae</taxon>
        <taxon>Saccharopolyspora</taxon>
    </lineage>
</organism>
<proteinExistence type="predicted"/>
<dbReference type="InterPro" id="IPR011008">
    <property type="entry name" value="Dimeric_a/b-barrel"/>
</dbReference>
<evidence type="ECO:0000313" key="2">
    <source>
        <dbReference type="EMBL" id="GAA2808699.1"/>
    </source>
</evidence>
<accession>A0ABN3VK37</accession>
<evidence type="ECO:0000259" key="1">
    <source>
        <dbReference type="Pfam" id="PF03992"/>
    </source>
</evidence>
<dbReference type="Gene3D" id="3.30.70.100">
    <property type="match status" value="1"/>
</dbReference>
<reference evidence="2 3" key="1">
    <citation type="journal article" date="2019" name="Int. J. Syst. Evol. Microbiol.">
        <title>The Global Catalogue of Microorganisms (GCM) 10K type strain sequencing project: providing services to taxonomists for standard genome sequencing and annotation.</title>
        <authorList>
            <consortium name="The Broad Institute Genomics Platform"/>
            <consortium name="The Broad Institute Genome Sequencing Center for Infectious Disease"/>
            <person name="Wu L."/>
            <person name="Ma J."/>
        </authorList>
    </citation>
    <scope>NUCLEOTIDE SEQUENCE [LARGE SCALE GENOMIC DNA]</scope>
    <source>
        <strain evidence="2 3">JCM 9383</strain>
    </source>
</reference>
<dbReference type="Proteomes" id="UP001500979">
    <property type="component" value="Unassembled WGS sequence"/>
</dbReference>
<evidence type="ECO:0000313" key="3">
    <source>
        <dbReference type="Proteomes" id="UP001500979"/>
    </source>
</evidence>
<keyword evidence="3" id="KW-1185">Reference proteome</keyword>
<dbReference type="EMBL" id="BAAAUX010000020">
    <property type="protein sequence ID" value="GAA2808699.1"/>
    <property type="molecule type" value="Genomic_DNA"/>
</dbReference>
<sequence length="99" mass="11291">MAVTLIHCFDVPTGREDEFLEAWQALAAELVGCLGSRLYRRSAEDVGIFAFIGVEEWESKDEWRAATEREQYRAKLPAMRDFIGYRGLYELIQEEAAGA</sequence>